<evidence type="ECO:0000313" key="3">
    <source>
        <dbReference type="Proteomes" id="UP001165270"/>
    </source>
</evidence>
<evidence type="ECO:0008006" key="4">
    <source>
        <dbReference type="Google" id="ProtNLM"/>
    </source>
</evidence>
<comment type="caution">
    <text evidence="2">The sequence shown here is derived from an EMBL/GenBank/DDBJ whole genome shotgun (WGS) entry which is preliminary data.</text>
</comment>
<evidence type="ECO:0000256" key="1">
    <source>
        <dbReference type="SAM" id="SignalP"/>
    </source>
</evidence>
<accession>A0ABS9XFQ3</accession>
<organism evidence="2 3">
    <name type="scientific">Streptomyces spinosisporus</name>
    <dbReference type="NCBI Taxonomy" id="2927582"/>
    <lineage>
        <taxon>Bacteria</taxon>
        <taxon>Bacillati</taxon>
        <taxon>Actinomycetota</taxon>
        <taxon>Actinomycetes</taxon>
        <taxon>Kitasatosporales</taxon>
        <taxon>Streptomycetaceae</taxon>
        <taxon>Streptomyces</taxon>
    </lineage>
</organism>
<keyword evidence="1" id="KW-0732">Signal</keyword>
<feature type="signal peptide" evidence="1">
    <location>
        <begin position="1"/>
        <end position="30"/>
    </location>
</feature>
<keyword evidence="3" id="KW-1185">Reference proteome</keyword>
<dbReference type="Proteomes" id="UP001165270">
    <property type="component" value="Unassembled WGS sequence"/>
</dbReference>
<gene>
    <name evidence="2" type="ORF">MQN93_14485</name>
</gene>
<dbReference type="RefSeq" id="WP_242709775.1">
    <property type="nucleotide sequence ID" value="NZ_JALDAX010000004.1"/>
</dbReference>
<reference evidence="2" key="1">
    <citation type="submission" date="2022-03" db="EMBL/GenBank/DDBJ databases">
        <title>Streptomyces 7R015 and 7R016 isolated from Barleria lupulina in Thailand.</title>
        <authorList>
            <person name="Kanchanasin P."/>
            <person name="Phongsopitanun W."/>
            <person name="Tanasupawat S."/>
        </authorList>
    </citation>
    <scope>NUCLEOTIDE SEQUENCE</scope>
    <source>
        <strain evidence="2">7R016</strain>
    </source>
</reference>
<name>A0ABS9XFQ3_9ACTN</name>
<evidence type="ECO:0000313" key="2">
    <source>
        <dbReference type="EMBL" id="MCI3240923.1"/>
    </source>
</evidence>
<feature type="chain" id="PRO_5045838483" description="Secreted protein" evidence="1">
    <location>
        <begin position="31"/>
        <end position="104"/>
    </location>
</feature>
<protein>
    <recommendedName>
        <fullName evidence="4">Secreted protein</fullName>
    </recommendedName>
</protein>
<proteinExistence type="predicted"/>
<sequence>MSTARALPRSRAWLRALVLLCALLVPGTHAPLPTAPAAALEIVEYDVMDAAVRPPAGAVRRTVAPLRRAPLAVPAPGVPAHRPAVAPPRPPYALPALRTVVLRC</sequence>
<dbReference type="EMBL" id="JALDAX010000004">
    <property type="protein sequence ID" value="MCI3240923.1"/>
    <property type="molecule type" value="Genomic_DNA"/>
</dbReference>